<evidence type="ECO:0000313" key="1">
    <source>
        <dbReference type="EMBL" id="EER58222.1"/>
    </source>
</evidence>
<evidence type="ECO:0000313" key="2">
    <source>
        <dbReference type="Proteomes" id="UP000003856"/>
    </source>
</evidence>
<dbReference type="AlphaFoldDB" id="C5TBC5"/>
<name>C5TBC5_ACIDE</name>
<dbReference type="Proteomes" id="UP000003856">
    <property type="component" value="Unassembled WGS sequence"/>
</dbReference>
<dbReference type="EMBL" id="ACQT01000321">
    <property type="protein sequence ID" value="EER58222.1"/>
    <property type="molecule type" value="Genomic_DNA"/>
</dbReference>
<gene>
    <name evidence="1" type="ORF">AcdelDRAFT_4205</name>
</gene>
<keyword evidence="2" id="KW-1185">Reference proteome</keyword>
<comment type="caution">
    <text evidence="1">The sequence shown here is derived from an EMBL/GenBank/DDBJ whole genome shotgun (WGS) entry which is preliminary data.</text>
</comment>
<dbReference type="PATRIC" id="fig|573060.9.peg.729"/>
<proteinExistence type="predicted"/>
<accession>C5TBC5</accession>
<sequence>MFVPLLIATALGTWAVWPVCIALPDEEVARFNPPIAQREDQVWHVRTFQQREGLWHHCKPRIARAFFF</sequence>
<protein>
    <submittedName>
        <fullName evidence="1">Uncharacterized protein</fullName>
    </submittedName>
</protein>
<reference evidence="1 2" key="1">
    <citation type="submission" date="2009-05" db="EMBL/GenBank/DDBJ databases">
        <title>The draft genome of Acidovorax delafieldii 2AN.</title>
        <authorList>
            <consortium name="US DOE Joint Genome Institute (JGI-PGF)"/>
            <person name="Lucas S."/>
            <person name="Copeland A."/>
            <person name="Lapidus A."/>
            <person name="Glavina del Rio T."/>
            <person name="Tice H."/>
            <person name="Bruce D."/>
            <person name="Goodwin L."/>
            <person name="Pitluck S."/>
            <person name="Larimer F."/>
            <person name="Land M.L."/>
            <person name="Hauser L."/>
            <person name="Shelobolina E.S."/>
            <person name="Picardal F."/>
            <person name="Roden E."/>
            <person name="Emerson D."/>
        </authorList>
    </citation>
    <scope>NUCLEOTIDE SEQUENCE [LARGE SCALE GENOMIC DNA]</scope>
    <source>
        <strain evidence="1 2">2AN</strain>
    </source>
</reference>
<organism evidence="1 2">
    <name type="scientific">Acidovorax delafieldii 2AN</name>
    <dbReference type="NCBI Taxonomy" id="573060"/>
    <lineage>
        <taxon>Bacteria</taxon>
        <taxon>Pseudomonadati</taxon>
        <taxon>Pseudomonadota</taxon>
        <taxon>Betaproteobacteria</taxon>
        <taxon>Burkholderiales</taxon>
        <taxon>Comamonadaceae</taxon>
        <taxon>Acidovorax</taxon>
    </lineage>
</organism>